<dbReference type="STRING" id="1125712.HMPREF1316_0449"/>
<dbReference type="PATRIC" id="fig|1125712.3.peg.1070"/>
<dbReference type="EMBL" id="AWEZ01000043">
    <property type="protein sequence ID" value="ERL08696.1"/>
    <property type="molecule type" value="Genomic_DNA"/>
</dbReference>
<dbReference type="Proteomes" id="UP000016638">
    <property type="component" value="Unassembled WGS sequence"/>
</dbReference>
<evidence type="ECO:0000256" key="1">
    <source>
        <dbReference type="SAM" id="MobiDB-lite"/>
    </source>
</evidence>
<sequence length="40" mass="4292">MQRTFCVEPMQDGAQGTRASGGMGATTFSYGEVFASRCVR</sequence>
<accession>U2V7U7</accession>
<keyword evidence="3" id="KW-1185">Reference proteome</keyword>
<feature type="region of interest" description="Disordered" evidence="1">
    <location>
        <begin position="1"/>
        <end position="21"/>
    </location>
</feature>
<organism evidence="2 3">
    <name type="scientific">Olsenella profusa F0195</name>
    <dbReference type="NCBI Taxonomy" id="1125712"/>
    <lineage>
        <taxon>Bacteria</taxon>
        <taxon>Bacillati</taxon>
        <taxon>Actinomycetota</taxon>
        <taxon>Coriobacteriia</taxon>
        <taxon>Coriobacteriales</taxon>
        <taxon>Atopobiaceae</taxon>
        <taxon>Olsenella</taxon>
    </lineage>
</organism>
<reference evidence="2 3" key="1">
    <citation type="submission" date="2013-08" db="EMBL/GenBank/DDBJ databases">
        <authorList>
            <person name="Durkin A.S."/>
            <person name="Haft D.R."/>
            <person name="McCorrison J."/>
            <person name="Torralba M."/>
            <person name="Gillis M."/>
            <person name="Haft D.H."/>
            <person name="Methe B."/>
            <person name="Sutton G."/>
            <person name="Nelson K.E."/>
        </authorList>
    </citation>
    <scope>NUCLEOTIDE SEQUENCE [LARGE SCALE GENOMIC DNA]</scope>
    <source>
        <strain evidence="2 3">F0195</strain>
    </source>
</reference>
<evidence type="ECO:0000313" key="2">
    <source>
        <dbReference type="EMBL" id="ERL08696.1"/>
    </source>
</evidence>
<dbReference type="AlphaFoldDB" id="U2V7U7"/>
<comment type="caution">
    <text evidence="2">The sequence shown here is derived from an EMBL/GenBank/DDBJ whole genome shotgun (WGS) entry which is preliminary data.</text>
</comment>
<evidence type="ECO:0000313" key="3">
    <source>
        <dbReference type="Proteomes" id="UP000016638"/>
    </source>
</evidence>
<gene>
    <name evidence="2" type="ORF">HMPREF1316_0449</name>
</gene>
<name>U2V7U7_9ACTN</name>
<protein>
    <submittedName>
        <fullName evidence="2">Uncharacterized protein</fullName>
    </submittedName>
</protein>
<proteinExistence type="predicted"/>